<proteinExistence type="predicted"/>
<accession>A0A841H1L8</accession>
<dbReference type="Proteomes" id="UP000582837">
    <property type="component" value="Unassembled WGS sequence"/>
</dbReference>
<organism evidence="1 2">
    <name type="scientific">Longimicrobium terrae</name>
    <dbReference type="NCBI Taxonomy" id="1639882"/>
    <lineage>
        <taxon>Bacteria</taxon>
        <taxon>Pseudomonadati</taxon>
        <taxon>Gemmatimonadota</taxon>
        <taxon>Longimicrobiia</taxon>
        <taxon>Longimicrobiales</taxon>
        <taxon>Longimicrobiaceae</taxon>
        <taxon>Longimicrobium</taxon>
    </lineage>
</organism>
<comment type="caution">
    <text evidence="1">The sequence shown here is derived from an EMBL/GenBank/DDBJ whole genome shotgun (WGS) entry which is preliminary data.</text>
</comment>
<gene>
    <name evidence="1" type="ORF">HNQ61_003560</name>
</gene>
<dbReference type="EMBL" id="JACHIA010000011">
    <property type="protein sequence ID" value="MBB6071900.1"/>
    <property type="molecule type" value="Genomic_DNA"/>
</dbReference>
<reference evidence="1 2" key="1">
    <citation type="submission" date="2020-08" db="EMBL/GenBank/DDBJ databases">
        <title>Genomic Encyclopedia of Type Strains, Phase IV (KMG-IV): sequencing the most valuable type-strain genomes for metagenomic binning, comparative biology and taxonomic classification.</title>
        <authorList>
            <person name="Goeker M."/>
        </authorList>
    </citation>
    <scope>NUCLEOTIDE SEQUENCE [LARGE SCALE GENOMIC DNA]</scope>
    <source>
        <strain evidence="1 2">DSM 29007</strain>
    </source>
</reference>
<sequence>MPEKSIKQIVEDEMPDVEIVEEPTTTRNKGASLRVRAGASIAELRKKYLGDDYGEELFALSADSNDHADDEDDIVVKNIKAKRSPADPADDPGPRSVIVSRTRGIIGLQG</sequence>
<evidence type="ECO:0000313" key="1">
    <source>
        <dbReference type="EMBL" id="MBB6071900.1"/>
    </source>
</evidence>
<dbReference type="RefSeq" id="WP_170035350.1">
    <property type="nucleotide sequence ID" value="NZ_JABDTL010000001.1"/>
</dbReference>
<name>A0A841H1L8_9BACT</name>
<keyword evidence="2" id="KW-1185">Reference proteome</keyword>
<dbReference type="AlphaFoldDB" id="A0A841H1L8"/>
<evidence type="ECO:0000313" key="2">
    <source>
        <dbReference type="Proteomes" id="UP000582837"/>
    </source>
</evidence>
<protein>
    <submittedName>
        <fullName evidence="1">Uncharacterized protein</fullName>
    </submittedName>
</protein>